<keyword evidence="9 11" id="KW-1133">Transmembrane helix</keyword>
<evidence type="ECO:0000256" key="7">
    <source>
        <dbReference type="ARBA" id="ARBA00022688"/>
    </source>
</evidence>
<evidence type="ECO:0000256" key="10">
    <source>
        <dbReference type="ARBA" id="ARBA00023136"/>
    </source>
</evidence>
<comment type="similarity">
    <text evidence="3 11">Belongs to the UbiA prenyltransferase family.</text>
</comment>
<keyword evidence="11" id="KW-0460">Magnesium</keyword>
<protein>
    <recommendedName>
        <fullName evidence="11 12">4-hydroxybenzoate octaprenyltransferase</fullName>
        <ecNumber evidence="11 12">2.5.1.39</ecNumber>
    </recommendedName>
    <alternativeName>
        <fullName evidence="11">4-HB polyprenyltransferase</fullName>
    </alternativeName>
</protein>
<gene>
    <name evidence="11 13" type="primary">ubiA</name>
    <name evidence="13" type="ORF">SIN8267_03263</name>
</gene>
<feature type="transmembrane region" description="Helical" evidence="11">
    <location>
        <begin position="170"/>
        <end position="190"/>
    </location>
</feature>
<evidence type="ECO:0000256" key="2">
    <source>
        <dbReference type="ARBA" id="ARBA00004141"/>
    </source>
</evidence>
<name>A0ABN8ELZ3_9GAMM</name>
<feature type="transmembrane region" description="Helical" evidence="11">
    <location>
        <begin position="144"/>
        <end position="164"/>
    </location>
</feature>
<organism evidence="13 14">
    <name type="scientific">Sinobacterium norvegicum</name>
    <dbReference type="NCBI Taxonomy" id="1641715"/>
    <lineage>
        <taxon>Bacteria</taxon>
        <taxon>Pseudomonadati</taxon>
        <taxon>Pseudomonadota</taxon>
        <taxon>Gammaproteobacteria</taxon>
        <taxon>Cellvibrionales</taxon>
        <taxon>Spongiibacteraceae</taxon>
        <taxon>Sinobacterium</taxon>
    </lineage>
</organism>
<keyword evidence="7 11" id="KW-0831">Ubiquinone biosynthesis</keyword>
<dbReference type="PANTHER" id="PTHR11048">
    <property type="entry name" value="PRENYLTRANSFERASES"/>
    <property type="match status" value="1"/>
</dbReference>
<dbReference type="Gene3D" id="1.10.357.140">
    <property type="entry name" value="UbiA prenyltransferase"/>
    <property type="match status" value="1"/>
</dbReference>
<feature type="transmembrane region" description="Helical" evidence="11">
    <location>
        <begin position="236"/>
        <end position="257"/>
    </location>
</feature>
<proteinExistence type="inferred from homology"/>
<keyword evidence="4 11" id="KW-1003">Cell membrane</keyword>
<evidence type="ECO:0000256" key="11">
    <source>
        <dbReference type="HAMAP-Rule" id="MF_01635"/>
    </source>
</evidence>
<feature type="transmembrane region" description="Helical" evidence="11">
    <location>
        <begin position="119"/>
        <end position="135"/>
    </location>
</feature>
<feature type="transmembrane region" description="Helical" evidence="11">
    <location>
        <begin position="96"/>
        <end position="113"/>
    </location>
</feature>
<feature type="transmembrane region" description="Helical" evidence="11">
    <location>
        <begin position="269"/>
        <end position="289"/>
    </location>
</feature>
<evidence type="ECO:0000256" key="12">
    <source>
        <dbReference type="NCBIfam" id="TIGR01474"/>
    </source>
</evidence>
<comment type="function">
    <text evidence="11">Catalyzes the prenylation of para-hydroxybenzoate (PHB) with an all-trans polyprenyl group. Mediates the second step in the final reaction sequence of ubiquinone-8 (UQ-8) biosynthesis, which is the condensation of the polyisoprenoid side chain with PHB, generating the first membrane-bound Q intermediate 3-octaprenyl-4-hydroxybenzoate.</text>
</comment>
<sequence>MTSQTIQQRLPDFISLTRLDRPIGIYLLVWPALWSLWLASNGSPGIGNVIIFLLGCLLMRSAGCVINDYADRNLDGHVKRTKNRPLATGKINEKEALTLFVSLCVISFILVLFTNKATIYLSFAGAALAAIYPFMKRITNLPQVVLGAAFSWSVPMAFAAETQAVPKEAWLIFTASVLWIVVYDTFYAMVDREDDLRIGIKSTAVLFGDADRVITATLQLLFLIAMAMAGKQFGLGYPYYLGLLAAAVLCGYQQWLIKDRQRDKCFQAFLHNNWVGMAIFIGILLNGFLM</sequence>
<dbReference type="InterPro" id="IPR030470">
    <property type="entry name" value="UbiA_prenylTrfase_CS"/>
</dbReference>
<dbReference type="PANTHER" id="PTHR11048:SF28">
    <property type="entry name" value="4-HYDROXYBENZOATE POLYPRENYLTRANSFERASE, MITOCHONDRIAL"/>
    <property type="match status" value="1"/>
</dbReference>
<reference evidence="13" key="1">
    <citation type="submission" date="2021-12" db="EMBL/GenBank/DDBJ databases">
        <authorList>
            <person name="Rodrigo-Torres L."/>
            <person name="Arahal R. D."/>
            <person name="Lucena T."/>
        </authorList>
    </citation>
    <scope>NUCLEOTIDE SEQUENCE</scope>
    <source>
        <strain evidence="13">CECT 8267</strain>
    </source>
</reference>
<feature type="transmembrane region" description="Helical" evidence="11">
    <location>
        <begin position="46"/>
        <end position="70"/>
    </location>
</feature>
<evidence type="ECO:0000256" key="1">
    <source>
        <dbReference type="ARBA" id="ARBA00001946"/>
    </source>
</evidence>
<comment type="catalytic activity">
    <reaction evidence="11">
        <text>all-trans-octaprenyl diphosphate + 4-hydroxybenzoate = 4-hydroxy-3-(all-trans-octaprenyl)benzoate + diphosphate</text>
        <dbReference type="Rhea" id="RHEA:27782"/>
        <dbReference type="ChEBI" id="CHEBI:1617"/>
        <dbReference type="ChEBI" id="CHEBI:17879"/>
        <dbReference type="ChEBI" id="CHEBI:33019"/>
        <dbReference type="ChEBI" id="CHEBI:57711"/>
        <dbReference type="EC" id="2.5.1.39"/>
    </reaction>
</comment>
<evidence type="ECO:0000256" key="3">
    <source>
        <dbReference type="ARBA" id="ARBA00005985"/>
    </source>
</evidence>
<dbReference type="EMBL" id="CAKLPX010000004">
    <property type="protein sequence ID" value="CAH0993124.1"/>
    <property type="molecule type" value="Genomic_DNA"/>
</dbReference>
<comment type="caution">
    <text evidence="13">The sequence shown here is derived from an EMBL/GenBank/DDBJ whole genome shotgun (WGS) entry which is preliminary data.</text>
</comment>
<dbReference type="Pfam" id="PF01040">
    <property type="entry name" value="UbiA"/>
    <property type="match status" value="1"/>
</dbReference>
<evidence type="ECO:0000256" key="9">
    <source>
        <dbReference type="ARBA" id="ARBA00022989"/>
    </source>
</evidence>
<dbReference type="GO" id="GO:0008412">
    <property type="term" value="F:4-hydroxybenzoate polyprenyltransferase activity"/>
    <property type="evidence" value="ECO:0007669"/>
    <property type="project" value="UniProtKB-EC"/>
</dbReference>
<dbReference type="InterPro" id="IPR044878">
    <property type="entry name" value="UbiA_sf"/>
</dbReference>
<evidence type="ECO:0000256" key="5">
    <source>
        <dbReference type="ARBA" id="ARBA00022519"/>
    </source>
</evidence>
<dbReference type="InterPro" id="IPR039653">
    <property type="entry name" value="Prenyltransferase"/>
</dbReference>
<keyword evidence="10 11" id="KW-0472">Membrane</keyword>
<dbReference type="RefSeq" id="WP_237445804.1">
    <property type="nucleotide sequence ID" value="NZ_CAKLPX010000004.1"/>
</dbReference>
<comment type="cofactor">
    <cofactor evidence="1 11">
        <name>Mg(2+)</name>
        <dbReference type="ChEBI" id="CHEBI:18420"/>
    </cofactor>
</comment>
<dbReference type="Gene3D" id="1.20.120.1780">
    <property type="entry name" value="UbiA prenyltransferase"/>
    <property type="match status" value="1"/>
</dbReference>
<dbReference type="NCBIfam" id="TIGR01474">
    <property type="entry name" value="ubiA_proteo"/>
    <property type="match status" value="1"/>
</dbReference>
<keyword evidence="8 11" id="KW-0812">Transmembrane</keyword>
<dbReference type="Proteomes" id="UP000838100">
    <property type="component" value="Unassembled WGS sequence"/>
</dbReference>
<keyword evidence="14" id="KW-1185">Reference proteome</keyword>
<dbReference type="CDD" id="cd13959">
    <property type="entry name" value="PT_UbiA_COQ2"/>
    <property type="match status" value="1"/>
</dbReference>
<dbReference type="HAMAP" id="MF_01635">
    <property type="entry name" value="UbiA"/>
    <property type="match status" value="1"/>
</dbReference>
<accession>A0ABN8ELZ3</accession>
<dbReference type="PROSITE" id="PS00943">
    <property type="entry name" value="UBIA"/>
    <property type="match status" value="1"/>
</dbReference>
<dbReference type="InterPro" id="IPR006370">
    <property type="entry name" value="HB_polyprenyltransferase-like"/>
</dbReference>
<dbReference type="EC" id="2.5.1.39" evidence="11 12"/>
<evidence type="ECO:0000256" key="4">
    <source>
        <dbReference type="ARBA" id="ARBA00022475"/>
    </source>
</evidence>
<evidence type="ECO:0000313" key="14">
    <source>
        <dbReference type="Proteomes" id="UP000838100"/>
    </source>
</evidence>
<evidence type="ECO:0000313" key="13">
    <source>
        <dbReference type="EMBL" id="CAH0993124.1"/>
    </source>
</evidence>
<feature type="transmembrane region" description="Helical" evidence="11">
    <location>
        <begin position="23"/>
        <end position="40"/>
    </location>
</feature>
<dbReference type="InterPro" id="IPR000537">
    <property type="entry name" value="UbiA_prenyltransferase"/>
</dbReference>
<evidence type="ECO:0000256" key="6">
    <source>
        <dbReference type="ARBA" id="ARBA00022679"/>
    </source>
</evidence>
<evidence type="ECO:0000256" key="8">
    <source>
        <dbReference type="ARBA" id="ARBA00022692"/>
    </source>
</evidence>
<keyword evidence="6 11" id="KW-0808">Transferase</keyword>
<keyword evidence="5 11" id="KW-0997">Cell inner membrane</keyword>
<comment type="subcellular location">
    <subcellularLocation>
        <location evidence="11">Cell inner membrane</location>
        <topology evidence="11">Multi-pass membrane protein</topology>
    </subcellularLocation>
    <subcellularLocation>
        <location evidence="2">Membrane</location>
        <topology evidence="2">Multi-pass membrane protein</topology>
    </subcellularLocation>
</comment>
<comment type="pathway">
    <text evidence="11">Cofactor biosynthesis; ubiquinone biosynthesis.</text>
</comment>